<keyword evidence="3" id="KW-1133">Transmembrane helix</keyword>
<dbReference type="EMBL" id="VUMO01000003">
    <property type="protein sequence ID" value="MSS19416.1"/>
    <property type="molecule type" value="Genomic_DNA"/>
</dbReference>
<feature type="active site" description="Acyl-thioester intermediate" evidence="2">
    <location>
        <position position="214"/>
    </location>
</feature>
<feature type="transmembrane region" description="Helical" evidence="3">
    <location>
        <begin position="251"/>
        <end position="271"/>
    </location>
</feature>
<dbReference type="Proteomes" id="UP000461754">
    <property type="component" value="Unassembled WGS sequence"/>
</dbReference>
<dbReference type="NCBIfam" id="NF033745">
    <property type="entry name" value="class_C_sortase"/>
    <property type="match status" value="1"/>
</dbReference>
<evidence type="ECO:0000256" key="3">
    <source>
        <dbReference type="SAM" id="Phobius"/>
    </source>
</evidence>
<dbReference type="Gene3D" id="2.40.260.10">
    <property type="entry name" value="Sortase"/>
    <property type="match status" value="1"/>
</dbReference>
<dbReference type="InterPro" id="IPR042002">
    <property type="entry name" value="Sortase_C"/>
</dbReference>
<keyword evidence="1" id="KW-0378">Hydrolase</keyword>
<comment type="caution">
    <text evidence="4">The sequence shown here is derived from an EMBL/GenBank/DDBJ whole genome shotgun (WGS) entry which is preliminary data.</text>
</comment>
<dbReference type="CDD" id="cd05827">
    <property type="entry name" value="Sortase_C"/>
    <property type="match status" value="1"/>
</dbReference>
<feature type="active site" description="Proton donor/acceptor" evidence="2">
    <location>
        <position position="152"/>
    </location>
</feature>
<evidence type="ECO:0000313" key="4">
    <source>
        <dbReference type="EMBL" id="MSS19416.1"/>
    </source>
</evidence>
<gene>
    <name evidence="4" type="ORF">FYJ52_03185</name>
</gene>
<evidence type="ECO:0000313" key="5">
    <source>
        <dbReference type="Proteomes" id="UP000461754"/>
    </source>
</evidence>
<name>A0A7X2NFD4_9FIRM</name>
<dbReference type="Pfam" id="PF04203">
    <property type="entry name" value="Sortase"/>
    <property type="match status" value="1"/>
</dbReference>
<dbReference type="GO" id="GO:0016787">
    <property type="term" value="F:hydrolase activity"/>
    <property type="evidence" value="ECO:0007669"/>
    <property type="project" value="UniProtKB-KW"/>
</dbReference>
<proteinExistence type="predicted"/>
<organism evidence="4 5">
    <name type="scientific">Pseudoramibacter porci</name>
    <dbReference type="NCBI Taxonomy" id="2606631"/>
    <lineage>
        <taxon>Bacteria</taxon>
        <taxon>Bacillati</taxon>
        <taxon>Bacillota</taxon>
        <taxon>Clostridia</taxon>
        <taxon>Eubacteriales</taxon>
        <taxon>Eubacteriaceae</taxon>
        <taxon>Pseudoramibacter</taxon>
    </lineage>
</organism>
<dbReference type="InterPro" id="IPR005754">
    <property type="entry name" value="Sortase"/>
</dbReference>
<dbReference type="SUPFAM" id="SSF63817">
    <property type="entry name" value="Sortase"/>
    <property type="match status" value="1"/>
</dbReference>
<dbReference type="InterPro" id="IPR023365">
    <property type="entry name" value="Sortase_dom-sf"/>
</dbReference>
<sequence length="280" mass="31470">MKIKKIFYVVGALIILSGIILLCYPSFANWVNQRYAYKEISDYKSAVSSMSNKKIQNELNIARAYNQRLPFSFPADPFTGHNETDFTDTEFAHFDMVQKGTMIGYVEIPSIDVYLPIYYGTDEKTLLKGAGLVENTSLPIGGSGTHAVICAHTGLASKKLFTDLPEVKKRDVFFIHVLNKHYAYKVDQIKVVLPDNTSDLMIQKGKDLVTLLTCTPFGINDHRLLVRGSRTSYDFSKDKNALGLFAGHKDIYFWIAVLAISAAIILILMAIRRAKKGKRE</sequence>
<evidence type="ECO:0000256" key="2">
    <source>
        <dbReference type="PIRSR" id="PIRSR605754-1"/>
    </source>
</evidence>
<keyword evidence="5" id="KW-1185">Reference proteome</keyword>
<reference evidence="4 5" key="1">
    <citation type="submission" date="2019-08" db="EMBL/GenBank/DDBJ databases">
        <title>In-depth cultivation of the pig gut microbiome towards novel bacterial diversity and tailored functional studies.</title>
        <authorList>
            <person name="Wylensek D."/>
            <person name="Hitch T.C.A."/>
            <person name="Clavel T."/>
        </authorList>
    </citation>
    <scope>NUCLEOTIDE SEQUENCE [LARGE SCALE GENOMIC DNA]</scope>
    <source>
        <strain evidence="4 5">RF-744-FAT-4</strain>
    </source>
</reference>
<accession>A0A7X2NFD4</accession>
<dbReference type="RefSeq" id="WP_154575825.1">
    <property type="nucleotide sequence ID" value="NZ_VUMO01000003.1"/>
</dbReference>
<feature type="transmembrane region" description="Helical" evidence="3">
    <location>
        <begin position="7"/>
        <end position="27"/>
    </location>
</feature>
<keyword evidence="3" id="KW-0812">Transmembrane</keyword>
<dbReference type="AlphaFoldDB" id="A0A7X2NFD4"/>
<dbReference type="NCBIfam" id="TIGR01076">
    <property type="entry name" value="sortase_fam"/>
    <property type="match status" value="1"/>
</dbReference>
<protein>
    <submittedName>
        <fullName evidence="4">Class C sortase</fullName>
    </submittedName>
</protein>
<evidence type="ECO:0000256" key="1">
    <source>
        <dbReference type="ARBA" id="ARBA00022801"/>
    </source>
</evidence>
<keyword evidence="3" id="KW-0472">Membrane</keyword>